<organism evidence="1 2">
    <name type="scientific">Enterocloster clostridioformis</name>
    <dbReference type="NCBI Taxonomy" id="1531"/>
    <lineage>
        <taxon>Bacteria</taxon>
        <taxon>Bacillati</taxon>
        <taxon>Bacillota</taxon>
        <taxon>Clostridia</taxon>
        <taxon>Lachnospirales</taxon>
        <taxon>Lachnospiraceae</taxon>
        <taxon>Enterocloster</taxon>
    </lineage>
</organism>
<proteinExistence type="predicted"/>
<accession>A0A2X2VSI6</accession>
<dbReference type="Proteomes" id="UP000251853">
    <property type="component" value="Unassembled WGS sequence"/>
</dbReference>
<evidence type="ECO:0000313" key="1">
    <source>
        <dbReference type="EMBL" id="SQB04419.1"/>
    </source>
</evidence>
<keyword evidence="2" id="KW-1185">Reference proteome</keyword>
<gene>
    <name evidence="1" type="ORF">NCTC11224_00832</name>
</gene>
<reference evidence="1 2" key="1">
    <citation type="submission" date="2018-06" db="EMBL/GenBank/DDBJ databases">
        <authorList>
            <consortium name="Pathogen Informatics"/>
            <person name="Doyle S."/>
        </authorList>
    </citation>
    <scope>NUCLEOTIDE SEQUENCE [LARGE SCALE GENOMIC DNA]</scope>
    <source>
        <strain evidence="1 2">NCTC11224</strain>
    </source>
</reference>
<protein>
    <submittedName>
        <fullName evidence="1">Protein of uncharacterized function (DUF3264)</fullName>
    </submittedName>
</protein>
<name>A0A2X2VSI6_9FIRM</name>
<evidence type="ECO:0000313" key="2">
    <source>
        <dbReference type="Proteomes" id="UP000251853"/>
    </source>
</evidence>
<dbReference type="EMBL" id="UAVW01000001">
    <property type="protein sequence ID" value="SQB04419.1"/>
    <property type="molecule type" value="Genomic_DNA"/>
</dbReference>
<dbReference type="AlphaFoldDB" id="A0A2X2VSI6"/>
<sequence length="334" mass="37969">MPIIFDVTFQSTPPRGWRHEGDLEVALLPDFNPLHREGGDIVALRLSNCSFNFNPLHREGGDPIMASCGVLARTFQSTPPRGWRRKDLNNASDAADISIHSTARVETTKRMIPTWRLWDFNPLHREGGDASIPFISRSISYFNPLHREGGDDIEEPKKNLIELFQSTPPRGWRPGQETAEGQASQISIHSTARVETYTGQFRSYNQSISIHSTARVETEILHNNHYYSSSHFHKQIISHPPQITANHPCTLANPFSLCKFSGANPPVNPCLLQVRTKILYTALPPAARSEYQRFFHINPLIHPNMVHFCSVFIPKVVKPKAVRLFINYICQYRL</sequence>